<feature type="domain" description="TOG" evidence="2">
    <location>
        <begin position="296"/>
        <end position="546"/>
    </location>
</feature>
<name>A0A8J5QKX3_9ASCO</name>
<dbReference type="PANTHER" id="PTHR21567">
    <property type="entry name" value="CLASP"/>
    <property type="match status" value="1"/>
</dbReference>
<evidence type="ECO:0000313" key="3">
    <source>
        <dbReference type="EMBL" id="KAG7662333.1"/>
    </source>
</evidence>
<dbReference type="GO" id="GO:1990023">
    <property type="term" value="C:mitotic spindle midzone"/>
    <property type="evidence" value="ECO:0007669"/>
    <property type="project" value="TreeGrafter"/>
</dbReference>
<dbReference type="GO" id="GO:0008017">
    <property type="term" value="F:microtubule binding"/>
    <property type="evidence" value="ECO:0007669"/>
    <property type="project" value="TreeGrafter"/>
</dbReference>
<dbReference type="PANTHER" id="PTHR21567:SF9">
    <property type="entry name" value="CLIP-ASSOCIATING PROTEIN"/>
    <property type="match status" value="1"/>
</dbReference>
<dbReference type="EMBL" id="JAGSYN010000180">
    <property type="protein sequence ID" value="KAG7662333.1"/>
    <property type="molecule type" value="Genomic_DNA"/>
</dbReference>
<keyword evidence="4" id="KW-1185">Reference proteome</keyword>
<protein>
    <submittedName>
        <fullName evidence="3">STU1</fullName>
    </submittedName>
</protein>
<feature type="compositionally biased region" description="Polar residues" evidence="1">
    <location>
        <begin position="535"/>
        <end position="549"/>
    </location>
</feature>
<dbReference type="GeneID" id="73470904"/>
<dbReference type="GO" id="GO:0005815">
    <property type="term" value="C:microtubule organizing center"/>
    <property type="evidence" value="ECO:0007669"/>
    <property type="project" value="TreeGrafter"/>
</dbReference>
<evidence type="ECO:0000259" key="2">
    <source>
        <dbReference type="SMART" id="SM01349"/>
    </source>
</evidence>
<dbReference type="InterPro" id="IPR024395">
    <property type="entry name" value="CLASP_N_dom"/>
</dbReference>
<accession>A0A8J5QKX3</accession>
<dbReference type="GO" id="GO:0090307">
    <property type="term" value="P:mitotic spindle assembly"/>
    <property type="evidence" value="ECO:0007669"/>
    <property type="project" value="TreeGrafter"/>
</dbReference>
<dbReference type="SMART" id="SM01349">
    <property type="entry name" value="TOG"/>
    <property type="match status" value="2"/>
</dbReference>
<evidence type="ECO:0000256" key="1">
    <source>
        <dbReference type="SAM" id="MobiDB-lite"/>
    </source>
</evidence>
<reference evidence="3 4" key="1">
    <citation type="journal article" date="2021" name="DNA Res.">
        <title>Genome analysis of Candida subhashii reveals its hybrid nature and dual mitochondrial genome conformations.</title>
        <authorList>
            <person name="Mixao V."/>
            <person name="Hegedusova E."/>
            <person name="Saus E."/>
            <person name="Pryszcz L.P."/>
            <person name="Cillingova A."/>
            <person name="Nosek J."/>
            <person name="Gabaldon T."/>
        </authorList>
    </citation>
    <scope>NUCLEOTIDE SEQUENCE [LARGE SCALE GENOMIC DNA]</scope>
    <source>
        <strain evidence="3 4">CBS 10753</strain>
    </source>
</reference>
<dbReference type="InterPro" id="IPR034085">
    <property type="entry name" value="TOG"/>
</dbReference>
<dbReference type="GO" id="GO:0005881">
    <property type="term" value="C:cytoplasmic microtubule"/>
    <property type="evidence" value="ECO:0007669"/>
    <property type="project" value="TreeGrafter"/>
</dbReference>
<sequence>MSATRPPSGDEFLQTVLSTDVDDSFKIDSLQKLKAHIKRDKIDLAPVPKYMEALVVTIKDGNHQISSLGLTTLSYLIKRVGVQDVQDQLLKVHSNLVVPALITSLGDTNPNIVSIAKRALETYWLGARKEVEAVIAREAFSSHDSNVTLESIRWLDHIVKDISPNIRLASFLSQLVQILVNDEIKLELKNAAWHLLEDFYKERSDRTDLIQEFDAQNVPSSIRTKFNMLLGENEVMKLNSPINTFKDTQLVHANSPKPLGLASNTQESNSVSNNAQLQTFSDKLNYELDTTIEPLDVTDPEALSALFNAYTPCFEGKESEFNWKQRENSIVQIRSILRGNAATMYGDELILCLKEMALGICKAANSLRTTLSTHTCQLVKECAIILTAEFDGVADLLFPTLIKLCSNAKSITSNNANMCLSAFYANLSYTSKLIQRILAAGEERNYQPRSHACLWLQIMLLRFGSDPSFVENHGYYLIESTSKLLNKLLKDPNPNVRQVAKGCYWCFQNIFPAEAEILMKKLDTNTVKALERSKAQFQKGASQPPSSRAMSRPSLRLRQDIPPRRATPSGPRSANREEVHRANSVPLSASARVPSRQASSRVSPDLNIASSASKFSRAASWSVSHTANSGGLNRPKLRSVSVKELPKKVSTNHTEHAPNSPVEENARKSFSFSNYKDPIVDFLSSSEAAVVEEGVKLLCFAIKGNEQLPEGINQSLKETSVTYPMLLKPLFTTSEKIFNEIAKLFTPSDLLRVCCLVFPKMDEKNVRLISSAMQSNELYEVAVELLHDFSNTNTIYDTAMAVHAIDFGHVILSQVVQFISIALNIIPITDQSLKKLLTASISLVIHLKEKEGYKTLGQLLCQLYSINPNEFQTSLNQADQDTKEEVENVVGLDSMLIHDISLNKNIFELTEVRPTEAAKFVNMSPVKMPVDFTMIVPQRPQRQQQPVFQPQETISRTPSTIEVDENSKGDTEVRNTEAVVENEEEMVEEVDDNVSVDDSLRREAAGLSDDFAQVTIDDERAPPASDKMIGIQNMLEMMDPLRPLSNKAKKISIYEDITVPDEEQEENQSVDTWECTYSAKYDDHEIFMESHNWDIELFKSCCLDFAQKQNITDNALRLIRSLKLLPASSVEFHDYFINGGRYTLANCIWSYFEDLNNLNTFEIMDGLALFNQNLKYDDTIDMTRVWALLNKTCKDQQFQSEIAYIWNDILHNVSQLGNKTMEELALQCLETGDADACVRLICLNYLSKVLSQSTTLDSTKVRRIDHIFGKLLTSNQVDFRMLATVCYGSLIRNGGLAPDVRNTLNEMKSKRPVSQQKLIDMFSSQAE</sequence>
<dbReference type="RefSeq" id="XP_049262566.1">
    <property type="nucleotide sequence ID" value="XM_049408028.1"/>
</dbReference>
<comment type="caution">
    <text evidence="3">The sequence shown here is derived from an EMBL/GenBank/DDBJ whole genome shotgun (WGS) entry which is preliminary data.</text>
</comment>
<feature type="region of interest" description="Disordered" evidence="1">
    <location>
        <begin position="535"/>
        <end position="604"/>
    </location>
</feature>
<dbReference type="GO" id="GO:0005876">
    <property type="term" value="C:spindle microtubule"/>
    <property type="evidence" value="ECO:0007669"/>
    <property type="project" value="TreeGrafter"/>
</dbReference>
<dbReference type="Proteomes" id="UP000694255">
    <property type="component" value="Unassembled WGS sequence"/>
</dbReference>
<organism evidence="3 4">
    <name type="scientific">[Candida] subhashii</name>
    <dbReference type="NCBI Taxonomy" id="561895"/>
    <lineage>
        <taxon>Eukaryota</taxon>
        <taxon>Fungi</taxon>
        <taxon>Dikarya</taxon>
        <taxon>Ascomycota</taxon>
        <taxon>Saccharomycotina</taxon>
        <taxon>Pichiomycetes</taxon>
        <taxon>Debaryomycetaceae</taxon>
        <taxon>Spathaspora</taxon>
    </lineage>
</organism>
<gene>
    <name evidence="3" type="ORF">J8A68_004104</name>
</gene>
<dbReference type="GO" id="GO:0060172">
    <property type="term" value="P:astral microtubule depolymerization"/>
    <property type="evidence" value="ECO:0007669"/>
    <property type="project" value="TreeGrafter"/>
</dbReference>
<evidence type="ECO:0000313" key="4">
    <source>
        <dbReference type="Proteomes" id="UP000694255"/>
    </source>
</evidence>
<dbReference type="OrthoDB" id="46159at2759"/>
<dbReference type="Pfam" id="PF12348">
    <property type="entry name" value="CLASP_N"/>
    <property type="match status" value="1"/>
</dbReference>
<feature type="domain" description="TOG" evidence="2">
    <location>
        <begin position="1"/>
        <end position="222"/>
    </location>
</feature>
<proteinExistence type="predicted"/>